<proteinExistence type="predicted"/>
<name>A0A1Q8CWU8_9PSEU</name>
<comment type="caution">
    <text evidence="4">The sequence shown here is derived from an EMBL/GenBank/DDBJ whole genome shotgun (WGS) entry which is preliminary data.</text>
</comment>
<feature type="compositionally biased region" description="Pro residues" evidence="1">
    <location>
        <begin position="254"/>
        <end position="264"/>
    </location>
</feature>
<evidence type="ECO:0000256" key="1">
    <source>
        <dbReference type="SAM" id="MobiDB-lite"/>
    </source>
</evidence>
<dbReference type="EMBL" id="MSIE01000005">
    <property type="protein sequence ID" value="OLF18825.1"/>
    <property type="molecule type" value="Genomic_DNA"/>
</dbReference>
<organism evidence="4 5">
    <name type="scientific">Actinophytocola xanthii</name>
    <dbReference type="NCBI Taxonomy" id="1912961"/>
    <lineage>
        <taxon>Bacteria</taxon>
        <taxon>Bacillati</taxon>
        <taxon>Actinomycetota</taxon>
        <taxon>Actinomycetes</taxon>
        <taxon>Pseudonocardiales</taxon>
        <taxon>Pseudonocardiaceae</taxon>
    </lineage>
</organism>
<feature type="compositionally biased region" description="Basic and acidic residues" evidence="1">
    <location>
        <begin position="278"/>
        <end position="287"/>
    </location>
</feature>
<keyword evidence="5" id="KW-1185">Reference proteome</keyword>
<feature type="signal peptide" evidence="3">
    <location>
        <begin position="1"/>
        <end position="26"/>
    </location>
</feature>
<keyword evidence="3" id="KW-0732">Signal</keyword>
<evidence type="ECO:0000256" key="2">
    <source>
        <dbReference type="SAM" id="Phobius"/>
    </source>
</evidence>
<dbReference type="RefSeq" id="WP_075124309.1">
    <property type="nucleotide sequence ID" value="NZ_MSIE01000005.1"/>
</dbReference>
<dbReference type="AlphaFoldDB" id="A0A1Q8CWU8"/>
<feature type="transmembrane region" description="Helical" evidence="2">
    <location>
        <begin position="196"/>
        <end position="219"/>
    </location>
</feature>
<dbReference type="OrthoDB" id="3695060at2"/>
<protein>
    <submittedName>
        <fullName evidence="4">Uncharacterized protein</fullName>
    </submittedName>
</protein>
<feature type="chain" id="PRO_5011982631" evidence="3">
    <location>
        <begin position="27"/>
        <end position="287"/>
    </location>
</feature>
<keyword evidence="2" id="KW-0812">Transmembrane</keyword>
<evidence type="ECO:0000256" key="3">
    <source>
        <dbReference type="SAM" id="SignalP"/>
    </source>
</evidence>
<feature type="region of interest" description="Disordered" evidence="1">
    <location>
        <begin position="222"/>
        <end position="287"/>
    </location>
</feature>
<keyword evidence="2" id="KW-0472">Membrane</keyword>
<reference evidence="4 5" key="1">
    <citation type="submission" date="2016-12" db="EMBL/GenBank/DDBJ databases">
        <title>The draft genome sequence of Actinophytocola sp. 11-183.</title>
        <authorList>
            <person name="Wang W."/>
            <person name="Yuan L."/>
        </authorList>
    </citation>
    <scope>NUCLEOTIDE SEQUENCE [LARGE SCALE GENOMIC DNA]</scope>
    <source>
        <strain evidence="4 5">11-183</strain>
    </source>
</reference>
<sequence length="287" mass="29913">MRRRSVAASLAMAALTTAAWPGTAWADVIFDQADAEELAGILAEAHEAQRVCYGWVVYVDNQNVQETSVGSNFGAGRSIDEAEGPSDCKAAVEFRASIYWRNESSIDEDTVGYEVVSNRVRPTTSDLDSLGLVSFEGLVGDDVDVDVFKAVSALPLLAADAGVAEPLEATPAPASVAAAANGAPTNSPGSDKLRQYGGAILWGFLLMFGGGMFAASALASSRPAATPPGAAPIFTLPDRVPTKEGRIRFTNPPAAGPTSPPPTTEPRRTPPGGTPATDPDRQTRPEE</sequence>
<accession>A0A1Q8CWU8</accession>
<keyword evidence="2" id="KW-1133">Transmembrane helix</keyword>
<evidence type="ECO:0000313" key="5">
    <source>
        <dbReference type="Proteomes" id="UP000185596"/>
    </source>
</evidence>
<evidence type="ECO:0000313" key="4">
    <source>
        <dbReference type="EMBL" id="OLF18825.1"/>
    </source>
</evidence>
<gene>
    <name evidence="4" type="ORF">BU204_04835</name>
</gene>
<dbReference type="Proteomes" id="UP000185596">
    <property type="component" value="Unassembled WGS sequence"/>
</dbReference>
<dbReference type="STRING" id="1912961.BU204_04835"/>